<dbReference type="InterPro" id="IPR019108">
    <property type="entry name" value="Caa3_assmbl_CtaG-rel"/>
</dbReference>
<protein>
    <submittedName>
        <fullName evidence="10">Putative copper resistance protein D</fullName>
    </submittedName>
</protein>
<feature type="transmembrane region" description="Helical" evidence="7">
    <location>
        <begin position="403"/>
        <end position="420"/>
    </location>
</feature>
<dbReference type="Pfam" id="PF09678">
    <property type="entry name" value="Caa3_CtaG"/>
    <property type="match status" value="1"/>
</dbReference>
<evidence type="ECO:0000256" key="6">
    <source>
        <dbReference type="SAM" id="MobiDB-lite"/>
    </source>
</evidence>
<feature type="transmembrane region" description="Helical" evidence="7">
    <location>
        <begin position="520"/>
        <end position="537"/>
    </location>
</feature>
<evidence type="ECO:0000256" key="2">
    <source>
        <dbReference type="ARBA" id="ARBA00022475"/>
    </source>
</evidence>
<name>A0A1I1AJF0_9ACTN</name>
<feature type="transmembrane region" description="Helical" evidence="7">
    <location>
        <begin position="440"/>
        <end position="463"/>
    </location>
</feature>
<feature type="transmembrane region" description="Helical" evidence="7">
    <location>
        <begin position="51"/>
        <end position="75"/>
    </location>
</feature>
<sequence length="686" mass="72812">MSALMQRAGAPALLVAPVLMALVALVATGLTGGLSPLGIEGLPEPGSLTRVGLPIVLVVRDLAAMTTVGALVLAATCVPPAVGTKEHALGPARRRLVMCAQLTATVWAVGGLTLIALVYSDASGSAVGGPGFVSQAVFFAFEFELGRYGLWGAALAAAVATGCVLATRVGGVGFIALLAIAALWPMALTGHAAGSLNHDEAVNLQLFHLIGISVWLGGLIALVLVGRLLGESLAATVRRYSTLAGGCLVMVTVSGVVGAWLRLPSASAALSPYGVILALKLVAVAMLAAAGWWHRNRTIAAMEPGSGHAFRRLVAAELVVLLGAAGLGVALSRTAPPAPQQAPQPLTAAEALLGSPLPAPLDASRWLTAWNVDTLFLPLGVAGILGYLWAVGRLRRRGDTWPLLRTVSWLMGWLLFVWATNGAPGVYGRVLFSMHMVQHMTIATAVPVFLVLGTPITLALRALRRRDDGSRGPREWLVSMSRSLLLHVIGHPLVAAGMFVVSMVAFYYTSAFAISLESHTAHVVMTLHFLLTGYLFAESVVGSDPALHRPPYPMRVLLIIGTFGFHALFAVSMMASSTVLAADWFAALDRPWGRSLLADQYLGASIGWVMGEYPILIMAVALIVGWVRADGRERRRYDRREDRDGDRELTAYNAYLSQLRDAELTHRPAPPTMEPRSTSREKEQHR</sequence>
<feature type="domain" description="Copper resistance protein D" evidence="8">
    <location>
        <begin position="235"/>
        <end position="331"/>
    </location>
</feature>
<evidence type="ECO:0000256" key="5">
    <source>
        <dbReference type="ARBA" id="ARBA00023136"/>
    </source>
</evidence>
<dbReference type="OrthoDB" id="5241646at2"/>
<feature type="transmembrane region" description="Helical" evidence="7">
    <location>
        <begin position="375"/>
        <end position="391"/>
    </location>
</feature>
<reference evidence="9 12" key="2">
    <citation type="submission" date="2017-12" db="EMBL/GenBank/DDBJ databases">
        <title>Pharmacopeia of the Arctic Ocean.</title>
        <authorList>
            <person name="Collins E."/>
            <person name="Ducluzeau A.-L."/>
        </authorList>
    </citation>
    <scope>NUCLEOTIDE SEQUENCE [LARGE SCALE GENOMIC DNA]</scope>
    <source>
        <strain evidence="9 12">DSM 23325</strain>
    </source>
</reference>
<evidence type="ECO:0000313" key="12">
    <source>
        <dbReference type="Proteomes" id="UP000233565"/>
    </source>
</evidence>
<dbReference type="EMBL" id="FOKC01000009">
    <property type="protein sequence ID" value="SFB38151.1"/>
    <property type="molecule type" value="Genomic_DNA"/>
</dbReference>
<feature type="compositionally biased region" description="Basic and acidic residues" evidence="6">
    <location>
        <begin position="677"/>
        <end position="686"/>
    </location>
</feature>
<proteinExistence type="predicted"/>
<feature type="transmembrane region" description="Helical" evidence="7">
    <location>
        <begin position="12"/>
        <end position="31"/>
    </location>
</feature>
<dbReference type="PANTHER" id="PTHR34820:SF4">
    <property type="entry name" value="INNER MEMBRANE PROTEIN YEBZ"/>
    <property type="match status" value="1"/>
</dbReference>
<dbReference type="Proteomes" id="UP000233565">
    <property type="component" value="Unassembled WGS sequence"/>
</dbReference>
<dbReference type="InterPro" id="IPR032694">
    <property type="entry name" value="CopC/D"/>
</dbReference>
<dbReference type="STRING" id="748909.SAMN05192575_109112"/>
<keyword evidence="3 7" id="KW-0812">Transmembrane</keyword>
<organism evidence="10 11">
    <name type="scientific">Nocardioides alpinus</name>
    <dbReference type="NCBI Taxonomy" id="748909"/>
    <lineage>
        <taxon>Bacteria</taxon>
        <taxon>Bacillati</taxon>
        <taxon>Actinomycetota</taxon>
        <taxon>Actinomycetes</taxon>
        <taxon>Propionibacteriales</taxon>
        <taxon>Nocardioidaceae</taxon>
        <taxon>Nocardioides</taxon>
    </lineage>
</organism>
<feature type="transmembrane region" description="Helical" evidence="7">
    <location>
        <begin position="96"/>
        <end position="119"/>
    </location>
</feature>
<reference evidence="10" key="1">
    <citation type="submission" date="2016-10" db="EMBL/GenBank/DDBJ databases">
        <authorList>
            <person name="de Groot N.N."/>
        </authorList>
    </citation>
    <scope>NUCLEOTIDE SEQUENCE [LARGE SCALE GENOMIC DNA]</scope>
    <source>
        <strain evidence="10">CGMCC 1.10697</strain>
    </source>
</reference>
<feature type="transmembrane region" description="Helical" evidence="7">
    <location>
        <begin position="242"/>
        <end position="261"/>
    </location>
</feature>
<evidence type="ECO:0000256" key="1">
    <source>
        <dbReference type="ARBA" id="ARBA00004651"/>
    </source>
</evidence>
<accession>A0A1I1AJF0</accession>
<feature type="transmembrane region" description="Helical" evidence="7">
    <location>
        <begin position="313"/>
        <end position="331"/>
    </location>
</feature>
<feature type="transmembrane region" description="Helical" evidence="7">
    <location>
        <begin position="484"/>
        <end position="508"/>
    </location>
</feature>
<feature type="transmembrane region" description="Helical" evidence="7">
    <location>
        <begin position="206"/>
        <end position="230"/>
    </location>
</feature>
<dbReference type="EMBL" id="PJBV01000014">
    <property type="protein sequence ID" value="PKH41758.1"/>
    <property type="molecule type" value="Genomic_DNA"/>
</dbReference>
<keyword evidence="12" id="KW-1185">Reference proteome</keyword>
<dbReference type="GO" id="GO:0005886">
    <property type="term" value="C:plasma membrane"/>
    <property type="evidence" value="ECO:0007669"/>
    <property type="project" value="UniProtKB-SubCell"/>
</dbReference>
<feature type="transmembrane region" description="Helical" evidence="7">
    <location>
        <begin position="606"/>
        <end position="627"/>
    </location>
</feature>
<evidence type="ECO:0000259" key="8">
    <source>
        <dbReference type="Pfam" id="PF05425"/>
    </source>
</evidence>
<evidence type="ECO:0000256" key="4">
    <source>
        <dbReference type="ARBA" id="ARBA00022989"/>
    </source>
</evidence>
<evidence type="ECO:0000313" key="11">
    <source>
        <dbReference type="Proteomes" id="UP000199113"/>
    </source>
</evidence>
<feature type="transmembrane region" description="Helical" evidence="7">
    <location>
        <begin position="557"/>
        <end position="586"/>
    </location>
</feature>
<comment type="subcellular location">
    <subcellularLocation>
        <location evidence="1">Cell membrane</location>
        <topology evidence="1">Multi-pass membrane protein</topology>
    </subcellularLocation>
</comment>
<dbReference type="Proteomes" id="UP000199113">
    <property type="component" value="Unassembled WGS sequence"/>
</dbReference>
<dbReference type="AlphaFoldDB" id="A0A1I1AJF0"/>
<dbReference type="InterPro" id="IPR008457">
    <property type="entry name" value="Cu-R_CopD_dom"/>
</dbReference>
<dbReference type="GO" id="GO:0006825">
    <property type="term" value="P:copper ion transport"/>
    <property type="evidence" value="ECO:0007669"/>
    <property type="project" value="InterPro"/>
</dbReference>
<evidence type="ECO:0000256" key="3">
    <source>
        <dbReference type="ARBA" id="ARBA00022692"/>
    </source>
</evidence>
<dbReference type="PANTHER" id="PTHR34820">
    <property type="entry name" value="INNER MEMBRANE PROTEIN YEBZ"/>
    <property type="match status" value="1"/>
</dbReference>
<dbReference type="Pfam" id="PF05425">
    <property type="entry name" value="CopD"/>
    <property type="match status" value="1"/>
</dbReference>
<evidence type="ECO:0000313" key="9">
    <source>
        <dbReference type="EMBL" id="PKH41758.1"/>
    </source>
</evidence>
<feature type="transmembrane region" description="Helical" evidence="7">
    <location>
        <begin position="273"/>
        <end position="293"/>
    </location>
</feature>
<feature type="transmembrane region" description="Helical" evidence="7">
    <location>
        <begin position="174"/>
        <end position="194"/>
    </location>
</feature>
<evidence type="ECO:0000256" key="7">
    <source>
        <dbReference type="SAM" id="Phobius"/>
    </source>
</evidence>
<keyword evidence="5 7" id="KW-0472">Membrane</keyword>
<evidence type="ECO:0000313" key="10">
    <source>
        <dbReference type="EMBL" id="SFB38151.1"/>
    </source>
</evidence>
<feature type="transmembrane region" description="Helical" evidence="7">
    <location>
        <begin position="148"/>
        <end position="167"/>
    </location>
</feature>
<gene>
    <name evidence="9" type="ORF">CXG46_07735</name>
    <name evidence="10" type="ORF">SAMN05192575_109112</name>
</gene>
<keyword evidence="4 7" id="KW-1133">Transmembrane helix</keyword>
<keyword evidence="2" id="KW-1003">Cell membrane</keyword>
<feature type="region of interest" description="Disordered" evidence="6">
    <location>
        <begin position="661"/>
        <end position="686"/>
    </location>
</feature>